<comment type="caution">
    <text evidence="1">The sequence shown here is derived from an EMBL/GenBank/DDBJ whole genome shotgun (WGS) entry which is preliminary data.</text>
</comment>
<gene>
    <name evidence="1" type="ORF">Afil01_61940</name>
</gene>
<accession>A0A9W6SSC3</accession>
<proteinExistence type="predicted"/>
<organism evidence="1 2">
    <name type="scientific">Actinorhabdospora filicis</name>
    <dbReference type="NCBI Taxonomy" id="1785913"/>
    <lineage>
        <taxon>Bacteria</taxon>
        <taxon>Bacillati</taxon>
        <taxon>Actinomycetota</taxon>
        <taxon>Actinomycetes</taxon>
        <taxon>Micromonosporales</taxon>
        <taxon>Micromonosporaceae</taxon>
        <taxon>Actinorhabdospora</taxon>
    </lineage>
</organism>
<sequence>MNDTIRAILADIDVAHTRWESERAPHQVNGTPTDYRRWDELIADQNEEAAELLATIYGRLHDALTPPST</sequence>
<evidence type="ECO:0000313" key="1">
    <source>
        <dbReference type="EMBL" id="GLZ81387.1"/>
    </source>
</evidence>
<keyword evidence="2" id="KW-1185">Reference proteome</keyword>
<evidence type="ECO:0000313" key="2">
    <source>
        <dbReference type="Proteomes" id="UP001165079"/>
    </source>
</evidence>
<protein>
    <submittedName>
        <fullName evidence="1">Uncharacterized protein</fullName>
    </submittedName>
</protein>
<dbReference type="EMBL" id="BSTX01000005">
    <property type="protein sequence ID" value="GLZ81387.1"/>
    <property type="molecule type" value="Genomic_DNA"/>
</dbReference>
<dbReference type="Proteomes" id="UP001165079">
    <property type="component" value="Unassembled WGS sequence"/>
</dbReference>
<name>A0A9W6SSC3_9ACTN</name>
<reference evidence="1" key="1">
    <citation type="submission" date="2023-03" db="EMBL/GenBank/DDBJ databases">
        <title>Actinorhabdospora filicis NBRC 111898.</title>
        <authorList>
            <person name="Ichikawa N."/>
            <person name="Sato H."/>
            <person name="Tonouchi N."/>
        </authorList>
    </citation>
    <scope>NUCLEOTIDE SEQUENCE</scope>
    <source>
        <strain evidence="1">NBRC 111898</strain>
    </source>
</reference>
<dbReference type="RefSeq" id="WP_285666837.1">
    <property type="nucleotide sequence ID" value="NZ_BSTX01000005.1"/>
</dbReference>
<dbReference type="AlphaFoldDB" id="A0A9W6SSC3"/>